<name>A0ABP8R6E2_9ACTN</name>
<organism evidence="3 4">
    <name type="scientific">Actinoallomurus oryzae</name>
    <dbReference type="NCBI Taxonomy" id="502180"/>
    <lineage>
        <taxon>Bacteria</taxon>
        <taxon>Bacillati</taxon>
        <taxon>Actinomycetota</taxon>
        <taxon>Actinomycetes</taxon>
        <taxon>Streptosporangiales</taxon>
        <taxon>Thermomonosporaceae</taxon>
        <taxon>Actinoallomurus</taxon>
    </lineage>
</organism>
<dbReference type="EMBL" id="BAABHF010000061">
    <property type="protein sequence ID" value="GAA4519282.1"/>
    <property type="molecule type" value="Genomic_DNA"/>
</dbReference>
<comment type="caution">
    <text evidence="3">The sequence shown here is derived from an EMBL/GenBank/DDBJ whole genome shotgun (WGS) entry which is preliminary data.</text>
</comment>
<proteinExistence type="predicted"/>
<evidence type="ECO:0000313" key="4">
    <source>
        <dbReference type="Proteomes" id="UP001500503"/>
    </source>
</evidence>
<protein>
    <recommendedName>
        <fullName evidence="2">TY-Chap central domain-containing protein</fullName>
    </recommendedName>
</protein>
<dbReference type="InterPro" id="IPR054343">
    <property type="entry name" value="TY-Chap_M"/>
</dbReference>
<feature type="region of interest" description="Disordered" evidence="1">
    <location>
        <begin position="1"/>
        <end position="22"/>
    </location>
</feature>
<accession>A0ABP8R6E2</accession>
<keyword evidence="4" id="KW-1185">Reference proteome</keyword>
<evidence type="ECO:0000313" key="3">
    <source>
        <dbReference type="EMBL" id="GAA4519282.1"/>
    </source>
</evidence>
<sequence>MCGDNNALAARNQRQDGERRAKGTRDVVMSELTDALRTRCLDWVRDRFDGVYVNRHGAIIVPFAKTVVFIEVTDVFTGGGRVNVRAPVLVDLGLTPEVTRHVAVNGGNFLFGALSFYAEGDADTATLEFDYSLFGETVNEAVLAAAVRLVNASATKIQDQLRPRFGGRSILA</sequence>
<reference evidence="4" key="1">
    <citation type="journal article" date="2019" name="Int. J. Syst. Evol. Microbiol.">
        <title>The Global Catalogue of Microorganisms (GCM) 10K type strain sequencing project: providing services to taxonomists for standard genome sequencing and annotation.</title>
        <authorList>
            <consortium name="The Broad Institute Genomics Platform"/>
            <consortium name="The Broad Institute Genome Sequencing Center for Infectious Disease"/>
            <person name="Wu L."/>
            <person name="Ma J."/>
        </authorList>
    </citation>
    <scope>NUCLEOTIDE SEQUENCE [LARGE SCALE GENOMIC DNA]</scope>
    <source>
        <strain evidence="4">JCM 17933</strain>
    </source>
</reference>
<evidence type="ECO:0000259" key="2">
    <source>
        <dbReference type="Pfam" id="PF22551"/>
    </source>
</evidence>
<gene>
    <name evidence="3" type="ORF">GCM10023191_094660</name>
</gene>
<evidence type="ECO:0000256" key="1">
    <source>
        <dbReference type="SAM" id="MobiDB-lite"/>
    </source>
</evidence>
<feature type="compositionally biased region" description="Basic and acidic residues" evidence="1">
    <location>
        <begin position="13"/>
        <end position="22"/>
    </location>
</feature>
<dbReference type="Proteomes" id="UP001500503">
    <property type="component" value="Unassembled WGS sequence"/>
</dbReference>
<dbReference type="Pfam" id="PF22551">
    <property type="entry name" value="TY-Chap1"/>
    <property type="match status" value="1"/>
</dbReference>
<feature type="domain" description="TY-Chap central" evidence="2">
    <location>
        <begin position="53"/>
        <end position="171"/>
    </location>
</feature>